<proteinExistence type="predicted"/>
<dbReference type="STRING" id="1028.SAMN05661096_02334"/>
<gene>
    <name evidence="1" type="ORF">SAMN05661096_02334</name>
</gene>
<dbReference type="Proteomes" id="UP000193804">
    <property type="component" value="Unassembled WGS sequence"/>
</dbReference>
<name>A0A1X7K358_9BACT</name>
<protein>
    <submittedName>
        <fullName evidence="1">Uncharacterized protein</fullName>
    </submittedName>
</protein>
<reference evidence="2" key="1">
    <citation type="submission" date="2017-04" db="EMBL/GenBank/DDBJ databases">
        <authorList>
            <person name="Varghese N."/>
            <person name="Submissions S."/>
        </authorList>
    </citation>
    <scope>NUCLEOTIDE SEQUENCE [LARGE SCALE GENOMIC DNA]</scope>
    <source>
        <strain evidence="2">DSM 4125</strain>
    </source>
</reference>
<evidence type="ECO:0000313" key="2">
    <source>
        <dbReference type="Proteomes" id="UP000193804"/>
    </source>
</evidence>
<keyword evidence="2" id="KW-1185">Reference proteome</keyword>
<evidence type="ECO:0000313" key="1">
    <source>
        <dbReference type="EMBL" id="SMG35365.1"/>
    </source>
</evidence>
<dbReference type="EMBL" id="FXAW01000004">
    <property type="protein sequence ID" value="SMG35365.1"/>
    <property type="molecule type" value="Genomic_DNA"/>
</dbReference>
<organism evidence="1 2">
    <name type="scientific">Marivirga sericea</name>
    <dbReference type="NCBI Taxonomy" id="1028"/>
    <lineage>
        <taxon>Bacteria</taxon>
        <taxon>Pseudomonadati</taxon>
        <taxon>Bacteroidota</taxon>
        <taxon>Cytophagia</taxon>
        <taxon>Cytophagales</taxon>
        <taxon>Marivirgaceae</taxon>
        <taxon>Marivirga</taxon>
    </lineage>
</organism>
<accession>A0A1X7K358</accession>
<dbReference type="AlphaFoldDB" id="A0A1X7K358"/>
<sequence length="64" mass="7606">MWKNKSICSVISLETSTLFKQTPNFKHEYLNISQYFQLYKNKILAAKLKLPKLLIFDNLTPWLT</sequence>